<feature type="compositionally biased region" description="Pro residues" evidence="1">
    <location>
        <begin position="126"/>
        <end position="135"/>
    </location>
</feature>
<name>A0A7U7GE63_9GAMM</name>
<sequence>MSTDLQNPSPSASSLAVQISEAERRLQNRRRFVRVRGATLGRTLHQRITNPALLLWAGGVGFFIGELTPRPTLQSRDTDRSPDSEHPFLETALNLIKLTSWARTLFTALLGAEPPHDDLRSNPTGDPSPSPENAP</sequence>
<dbReference type="EMBL" id="CBTK010000253">
    <property type="protein sequence ID" value="CDH46184.1"/>
    <property type="molecule type" value="Genomic_DNA"/>
</dbReference>
<dbReference type="Proteomes" id="UP000019184">
    <property type="component" value="Unassembled WGS sequence"/>
</dbReference>
<comment type="caution">
    <text evidence="2">The sequence shown here is derived from an EMBL/GenBank/DDBJ whole genome shotgun (WGS) entry which is preliminary data.</text>
</comment>
<evidence type="ECO:0000313" key="2">
    <source>
        <dbReference type="EMBL" id="CDH46184.1"/>
    </source>
</evidence>
<proteinExistence type="predicted"/>
<dbReference type="AlphaFoldDB" id="A0A7U7GE63"/>
<keyword evidence="3" id="KW-1185">Reference proteome</keyword>
<feature type="region of interest" description="Disordered" evidence="1">
    <location>
        <begin position="112"/>
        <end position="135"/>
    </location>
</feature>
<evidence type="ECO:0000256" key="1">
    <source>
        <dbReference type="SAM" id="MobiDB-lite"/>
    </source>
</evidence>
<protein>
    <submittedName>
        <fullName evidence="2">Uncharacterized protein</fullName>
    </submittedName>
</protein>
<dbReference type="RefSeq" id="WP_034434718.1">
    <property type="nucleotide sequence ID" value="NZ_CBTK010000253.1"/>
</dbReference>
<dbReference type="OrthoDB" id="5572457at2"/>
<reference evidence="2 3" key="1">
    <citation type="journal article" date="2014" name="ISME J.">
        <title>Candidatus Competibacter-lineage genomes retrieved from metagenomes reveal functional metabolic diversity.</title>
        <authorList>
            <person name="McIlroy S.J."/>
            <person name="Albertsen M."/>
            <person name="Andresen E.K."/>
            <person name="Saunders A.M."/>
            <person name="Kristiansen R."/>
            <person name="Stokholm-Bjerregaard M."/>
            <person name="Nielsen K.L."/>
            <person name="Nielsen P.H."/>
        </authorList>
    </citation>
    <scope>NUCLEOTIDE SEQUENCE [LARGE SCALE GENOMIC DNA]</scope>
    <source>
        <strain evidence="2 3">Run_B_J11</strain>
    </source>
</reference>
<gene>
    <name evidence="2" type="ORF">BN874_390011</name>
</gene>
<feature type="compositionally biased region" description="Basic and acidic residues" evidence="1">
    <location>
        <begin position="76"/>
        <end position="86"/>
    </location>
</feature>
<accession>A0A7U7GE63</accession>
<feature type="region of interest" description="Disordered" evidence="1">
    <location>
        <begin position="67"/>
        <end position="86"/>
    </location>
</feature>
<organism evidence="2 3">
    <name type="scientific">Candidatus Contendobacter odensis Run_B_J11</name>
    <dbReference type="NCBI Taxonomy" id="1400861"/>
    <lineage>
        <taxon>Bacteria</taxon>
        <taxon>Pseudomonadati</taxon>
        <taxon>Pseudomonadota</taxon>
        <taxon>Gammaproteobacteria</taxon>
        <taxon>Candidatus Competibacteraceae</taxon>
        <taxon>Candidatus Contendibacter</taxon>
    </lineage>
</organism>
<evidence type="ECO:0000313" key="3">
    <source>
        <dbReference type="Proteomes" id="UP000019184"/>
    </source>
</evidence>